<evidence type="ECO:0000313" key="4">
    <source>
        <dbReference type="EMBL" id="RNL64836.1"/>
    </source>
</evidence>
<name>A0A3N0CP60_9ACTN</name>
<keyword evidence="1" id="KW-0812">Transmembrane</keyword>
<proteinExistence type="predicted"/>
<dbReference type="GO" id="GO:0005576">
    <property type="term" value="C:extracellular region"/>
    <property type="evidence" value="ECO:0007669"/>
    <property type="project" value="TreeGrafter"/>
</dbReference>
<keyword evidence="1" id="KW-0472">Membrane</keyword>
<feature type="transmembrane region" description="Helical" evidence="1">
    <location>
        <begin position="12"/>
        <end position="34"/>
    </location>
</feature>
<dbReference type="Proteomes" id="UP000267128">
    <property type="component" value="Unassembled WGS sequence"/>
</dbReference>
<evidence type="ECO:0000313" key="5">
    <source>
        <dbReference type="Proteomes" id="UP000267128"/>
    </source>
</evidence>
<dbReference type="InterPro" id="IPR005693">
    <property type="entry name" value="Mce"/>
</dbReference>
<feature type="domain" description="Mammalian cell entry C-terminal" evidence="3">
    <location>
        <begin position="126"/>
        <end position="304"/>
    </location>
</feature>
<sequence>MSQFRNAFAERNRVLIALIGSIAMAVIFALTFVADSLPLIGGGKTFTAHFAESGGIRAGNEVRVAGVKSGTVISVELHGKEVLVKFRIKDVTLGDQSTAGVSVKTILGQKFLDIDPLGHGELKGDIPLERTTTPYDVNAALSDFSSTVSAIDTPQLEKSFEVLSKTFENTPESVRTMLTGLTSLSRTISSRDGELAYLFAATRKVSRTLAGRNTEFAALIQDGDALLTELQQRREAVSAMLESTARLGRELRGLVDDNRATLAPALAKVDRLSVVLRRNQDNLDASLRKLGPYYRVVTSALGNGRWIDTYVCGLFGADALPLLDPNAVRNCHPKKGGGR</sequence>
<dbReference type="InterPro" id="IPR024516">
    <property type="entry name" value="Mce_C"/>
</dbReference>
<keyword evidence="1" id="KW-1133">Transmembrane helix</keyword>
<evidence type="ECO:0000259" key="3">
    <source>
        <dbReference type="Pfam" id="PF11887"/>
    </source>
</evidence>
<protein>
    <submittedName>
        <fullName evidence="4">MCE family protein</fullName>
    </submittedName>
</protein>
<dbReference type="RefSeq" id="WP_123225939.1">
    <property type="nucleotide sequence ID" value="NZ_RJSE01000003.1"/>
</dbReference>
<dbReference type="EMBL" id="RJSE01000003">
    <property type="protein sequence ID" value="RNL64836.1"/>
    <property type="molecule type" value="Genomic_DNA"/>
</dbReference>
<feature type="domain" description="Mce/MlaD" evidence="2">
    <location>
        <begin position="43"/>
        <end position="116"/>
    </location>
</feature>
<dbReference type="OrthoDB" id="5241191at2"/>
<dbReference type="InterPro" id="IPR003399">
    <property type="entry name" value="Mce/MlaD"/>
</dbReference>
<dbReference type="PANTHER" id="PTHR33371">
    <property type="entry name" value="INTERMEMBRANE PHOSPHOLIPID TRANSPORT SYSTEM BINDING PROTEIN MLAD-RELATED"/>
    <property type="match status" value="1"/>
</dbReference>
<dbReference type="NCBIfam" id="TIGR00996">
    <property type="entry name" value="Mtu_fam_mce"/>
    <property type="match status" value="1"/>
</dbReference>
<organism evidence="4 5">
    <name type="scientific">Nocardioides marmoriginsengisoli</name>
    <dbReference type="NCBI Taxonomy" id="661483"/>
    <lineage>
        <taxon>Bacteria</taxon>
        <taxon>Bacillati</taxon>
        <taxon>Actinomycetota</taxon>
        <taxon>Actinomycetes</taxon>
        <taxon>Propionibacteriales</taxon>
        <taxon>Nocardioidaceae</taxon>
        <taxon>Nocardioides</taxon>
    </lineage>
</organism>
<dbReference type="Pfam" id="PF02470">
    <property type="entry name" value="MlaD"/>
    <property type="match status" value="1"/>
</dbReference>
<dbReference type="PRINTS" id="PR01782">
    <property type="entry name" value="MCEVIRFACTOR"/>
</dbReference>
<comment type="caution">
    <text evidence="4">The sequence shown here is derived from an EMBL/GenBank/DDBJ whole genome shotgun (WGS) entry which is preliminary data.</text>
</comment>
<accession>A0A3N0CP60</accession>
<evidence type="ECO:0000259" key="2">
    <source>
        <dbReference type="Pfam" id="PF02470"/>
    </source>
</evidence>
<evidence type="ECO:0000256" key="1">
    <source>
        <dbReference type="SAM" id="Phobius"/>
    </source>
</evidence>
<dbReference type="InterPro" id="IPR052336">
    <property type="entry name" value="MlaD_Phospholipid_Transporter"/>
</dbReference>
<keyword evidence="5" id="KW-1185">Reference proteome</keyword>
<gene>
    <name evidence="4" type="ORF">EFK50_02265</name>
</gene>
<dbReference type="AlphaFoldDB" id="A0A3N0CP60"/>
<reference evidence="4 5" key="1">
    <citation type="submission" date="2018-11" db="EMBL/GenBank/DDBJ databases">
        <authorList>
            <person name="Li F."/>
        </authorList>
    </citation>
    <scope>NUCLEOTIDE SEQUENCE [LARGE SCALE GENOMIC DNA]</scope>
    <source>
        <strain evidence="4 5">Gsoil 097</strain>
    </source>
</reference>
<dbReference type="Pfam" id="PF11887">
    <property type="entry name" value="Mce4_CUP1"/>
    <property type="match status" value="1"/>
</dbReference>
<dbReference type="PANTHER" id="PTHR33371:SF18">
    <property type="entry name" value="MCE-FAMILY PROTEIN MCE3C"/>
    <property type="match status" value="1"/>
</dbReference>